<dbReference type="Proteomes" id="UP000887565">
    <property type="component" value="Unplaced"/>
</dbReference>
<organism evidence="1 2">
    <name type="scientific">Romanomermis culicivorax</name>
    <name type="common">Nematode worm</name>
    <dbReference type="NCBI Taxonomy" id="13658"/>
    <lineage>
        <taxon>Eukaryota</taxon>
        <taxon>Metazoa</taxon>
        <taxon>Ecdysozoa</taxon>
        <taxon>Nematoda</taxon>
        <taxon>Enoplea</taxon>
        <taxon>Dorylaimia</taxon>
        <taxon>Mermithida</taxon>
        <taxon>Mermithoidea</taxon>
        <taxon>Mermithidae</taxon>
        <taxon>Romanomermis</taxon>
    </lineage>
</organism>
<evidence type="ECO:0000313" key="1">
    <source>
        <dbReference type="Proteomes" id="UP000887565"/>
    </source>
</evidence>
<keyword evidence="1" id="KW-1185">Reference proteome</keyword>
<name>A0A915HML8_ROMCU</name>
<evidence type="ECO:0000313" key="2">
    <source>
        <dbReference type="WBParaSite" id="nRc.2.0.1.t03203-RA"/>
    </source>
</evidence>
<protein>
    <submittedName>
        <fullName evidence="2">Uncharacterized protein</fullName>
    </submittedName>
</protein>
<accession>A0A915HML8</accession>
<proteinExistence type="predicted"/>
<dbReference type="WBParaSite" id="nRc.2.0.1.t03203-RA">
    <property type="protein sequence ID" value="nRc.2.0.1.t03203-RA"/>
    <property type="gene ID" value="nRc.2.0.1.g03203"/>
</dbReference>
<sequence>MTPSDFFIGLPSELGGLGVDILRCGKSEHIPESAESHMAIWGALCWSTPMILGAAERNRSSPKVLA</sequence>
<dbReference type="AlphaFoldDB" id="A0A915HML8"/>
<reference evidence="2" key="1">
    <citation type="submission" date="2022-11" db="UniProtKB">
        <authorList>
            <consortium name="WormBaseParasite"/>
        </authorList>
    </citation>
    <scope>IDENTIFICATION</scope>
</reference>